<evidence type="ECO:0000313" key="2">
    <source>
        <dbReference type="Proteomes" id="UP000048926"/>
    </source>
</evidence>
<dbReference type="AlphaFoldDB" id="A0A0M6Y9B9"/>
<dbReference type="InterPro" id="IPR029068">
    <property type="entry name" value="Glyas_Bleomycin-R_OHBP_Dase"/>
</dbReference>
<reference evidence="2" key="1">
    <citation type="submission" date="2015-07" db="EMBL/GenBank/DDBJ databases">
        <authorList>
            <person name="Rodrigo-Torres Lidia"/>
            <person name="Arahal R.David."/>
        </authorList>
    </citation>
    <scope>NUCLEOTIDE SEQUENCE [LARGE SCALE GENOMIC DNA]</scope>
    <source>
        <strain evidence="2">CECT 4801</strain>
    </source>
</reference>
<organism evidence="1 2">
    <name type="scientific">Roseibium aggregatum</name>
    <dbReference type="NCBI Taxonomy" id="187304"/>
    <lineage>
        <taxon>Bacteria</taxon>
        <taxon>Pseudomonadati</taxon>
        <taxon>Pseudomonadota</taxon>
        <taxon>Alphaproteobacteria</taxon>
        <taxon>Hyphomicrobiales</taxon>
        <taxon>Stappiaceae</taxon>
        <taxon>Roseibium</taxon>
    </lineage>
</organism>
<sequence>MEPGKNIAIKVPLYRWDETVAFYRDKIGLKVTRELKDSTGFSFGPMTLWIDRVPHQSQTDVWIELFDEDPTNALAALGSPKRDELEPLTDVTGHWTCDPAGTVILLRKGS</sequence>
<dbReference type="OrthoDB" id="2871523at2"/>
<accession>A0A0M6Y9B9</accession>
<dbReference type="CDD" id="cd06587">
    <property type="entry name" value="VOC"/>
    <property type="match status" value="1"/>
</dbReference>
<name>A0A0M6Y9B9_9HYPH</name>
<keyword evidence="2" id="KW-1185">Reference proteome</keyword>
<proteinExistence type="predicted"/>
<dbReference type="SUPFAM" id="SSF54593">
    <property type="entry name" value="Glyoxalase/Bleomycin resistance protein/Dihydroxybiphenyl dioxygenase"/>
    <property type="match status" value="1"/>
</dbReference>
<evidence type="ECO:0000313" key="1">
    <source>
        <dbReference type="EMBL" id="CTQ46695.1"/>
    </source>
</evidence>
<gene>
    <name evidence="1" type="ORF">LAL4801_05154</name>
</gene>
<dbReference type="RefSeq" id="WP_023001524.1">
    <property type="nucleotide sequence ID" value="NZ_CP045618.1"/>
</dbReference>
<dbReference type="KEGG" id="lagg:B0E33_29070"/>
<protein>
    <submittedName>
        <fullName evidence="1">Uncharacterized protein</fullName>
    </submittedName>
</protein>
<dbReference type="Proteomes" id="UP000048926">
    <property type="component" value="Unassembled WGS sequence"/>
</dbReference>
<dbReference type="EMBL" id="CXST01000004">
    <property type="protein sequence ID" value="CTQ46695.1"/>
    <property type="molecule type" value="Genomic_DNA"/>
</dbReference>